<comment type="function">
    <text evidence="4">Catalyzes the irreversible transfer of a propylamine group from the amino donor S-adenosylmethioninamine (decarboxy-AdoMet) to putrescine (1,4-diaminobutane) to yield spermidine.</text>
</comment>
<comment type="similarity">
    <text evidence="1 4">Belongs to the spermidine/spermine synthase family.</text>
</comment>
<evidence type="ECO:0000313" key="8">
    <source>
        <dbReference type="Proteomes" id="UP000660680"/>
    </source>
</evidence>
<feature type="binding site" evidence="4">
    <location>
        <begin position="366"/>
        <end position="367"/>
    </location>
    <ligand>
        <name>S-methyl-5'-thioadenosine</name>
        <dbReference type="ChEBI" id="CHEBI:17509"/>
    </ligand>
</feature>
<keyword evidence="2 4" id="KW-0808">Transferase</keyword>
<feature type="transmembrane region" description="Helical" evidence="4">
    <location>
        <begin position="83"/>
        <end position="107"/>
    </location>
</feature>
<feature type="active site" description="Proton acceptor" evidence="4 5">
    <location>
        <position position="384"/>
    </location>
</feature>
<comment type="caution">
    <text evidence="7">The sequence shown here is derived from an EMBL/GenBank/DDBJ whole genome shotgun (WGS) entry which is preliminary data.</text>
</comment>
<accession>A0A918L771</accession>
<evidence type="ECO:0000256" key="4">
    <source>
        <dbReference type="HAMAP-Rule" id="MF_00198"/>
    </source>
</evidence>
<feature type="binding site" evidence="4">
    <location>
        <position position="312"/>
    </location>
    <ligand>
        <name>spermidine</name>
        <dbReference type="ChEBI" id="CHEBI:57834"/>
    </ligand>
</feature>
<comment type="subunit">
    <text evidence="4">Homodimer or homotetramer.</text>
</comment>
<feature type="transmembrane region" description="Helical" evidence="4">
    <location>
        <begin position="52"/>
        <end position="71"/>
    </location>
</feature>
<keyword evidence="4" id="KW-1133">Transmembrane helix</keyword>
<sequence length="520" mass="55300">MSEPAGGAPVRRARPARVALLATVFICAACGLVYELALVALGSYLIGDTVGQASIVLSLMVFAMGIGALLAKPLQRRAAISFAFIELILALLGGLSVLLLYAAFAWLSLYTPALIAMALILGVLIGAEIPLLMELLQRIRAQAAGSAVADLFAADYVGALLGGLAFPFVLLPVFGQIEGALVVGIVNALAGLGLVLTVFRGEIGGVRGKAALIGGAVAVFGVLGGAYALAEDFEVTARQALYADPVVHAERTPYQDIVITESVSLSGNRDVRLFLNGDLQFSSVDEYRYHEALVHPAMAGPHSRVLVLGGGDGLALREILRYPDVSSVTLVELDPAMIELARTDARLVAANGNAFDDPRVTVRAEDAFTWLRSVTADFDVIVVDMPDPDSTATAKLYSIEFYGMVVQALADDGRIVVQSGSPFFAPHAYWCIEESLRATGLSTTAYQVTVPSFGEWGFHLAARTAPALRLPDLPLRSLDERTLAAAAVFPPDRRAPADVRASTLMDPVILRYSRQEWTNY</sequence>
<feature type="transmembrane region" description="Helical" evidence="4">
    <location>
        <begin position="180"/>
        <end position="199"/>
    </location>
</feature>
<feature type="binding site" evidence="4">
    <location>
        <position position="332"/>
    </location>
    <ligand>
        <name>S-methyl-5'-thioadenosine</name>
        <dbReference type="ChEBI" id="CHEBI:17509"/>
    </ligand>
</feature>
<dbReference type="GO" id="GO:0004766">
    <property type="term" value="F:spermidine synthase activity"/>
    <property type="evidence" value="ECO:0007669"/>
    <property type="project" value="UniProtKB-UniRule"/>
</dbReference>
<dbReference type="SUPFAM" id="SSF103473">
    <property type="entry name" value="MFS general substrate transporter"/>
    <property type="match status" value="1"/>
</dbReference>
<dbReference type="CDD" id="cd02440">
    <property type="entry name" value="AdoMet_MTases"/>
    <property type="match status" value="1"/>
</dbReference>
<dbReference type="RefSeq" id="WP_189208685.1">
    <property type="nucleotide sequence ID" value="NZ_BMRB01000001.1"/>
</dbReference>
<evidence type="ECO:0000256" key="2">
    <source>
        <dbReference type="ARBA" id="ARBA00022679"/>
    </source>
</evidence>
<dbReference type="Gene3D" id="3.40.50.150">
    <property type="entry name" value="Vaccinia Virus protein VP39"/>
    <property type="match status" value="1"/>
</dbReference>
<feature type="transmembrane region" description="Helical" evidence="4">
    <location>
        <begin position="113"/>
        <end position="136"/>
    </location>
</feature>
<dbReference type="GO" id="GO:0010487">
    <property type="term" value="F:thermospermine synthase activity"/>
    <property type="evidence" value="ECO:0007669"/>
    <property type="project" value="UniProtKB-ARBA"/>
</dbReference>
<evidence type="ECO:0000313" key="7">
    <source>
        <dbReference type="EMBL" id="GGS16286.1"/>
    </source>
</evidence>
<dbReference type="EC" id="2.5.1.16" evidence="4"/>
<dbReference type="InterPro" id="IPR030373">
    <property type="entry name" value="PABS_CS"/>
</dbReference>
<feature type="binding site" evidence="4">
    <location>
        <position position="255"/>
    </location>
    <ligand>
        <name>S-methyl-5'-thioadenosine</name>
        <dbReference type="ChEBI" id="CHEBI:17509"/>
    </ligand>
</feature>
<evidence type="ECO:0000256" key="3">
    <source>
        <dbReference type="ARBA" id="ARBA00023115"/>
    </source>
</evidence>
<protein>
    <recommendedName>
        <fullName evidence="4">Polyamine aminopropyltransferase</fullName>
    </recommendedName>
    <alternativeName>
        <fullName evidence="4">Putrescine aminopropyltransferase</fullName>
        <shortName evidence="4">PAPT</shortName>
    </alternativeName>
    <alternativeName>
        <fullName evidence="4">Spermidine synthase</fullName>
        <shortName evidence="4">SPDS</shortName>
        <shortName evidence="4">SPDSY</shortName>
        <ecNumber evidence="4">2.5.1.16</ecNumber>
    </alternativeName>
</protein>
<dbReference type="NCBIfam" id="NF002956">
    <property type="entry name" value="PRK03612.1"/>
    <property type="match status" value="1"/>
</dbReference>
<feature type="transmembrane region" description="Helical" evidence="4">
    <location>
        <begin position="148"/>
        <end position="174"/>
    </location>
</feature>
<dbReference type="PROSITE" id="PS51006">
    <property type="entry name" value="PABS_2"/>
    <property type="match status" value="1"/>
</dbReference>
<keyword evidence="3 4" id="KW-0620">Polyamine biosynthesis</keyword>
<dbReference type="GO" id="GO:0005886">
    <property type="term" value="C:plasma membrane"/>
    <property type="evidence" value="ECO:0007669"/>
    <property type="project" value="UniProtKB-SubCell"/>
</dbReference>
<dbReference type="InterPro" id="IPR030374">
    <property type="entry name" value="PABS"/>
</dbReference>
<feature type="binding site" evidence="4">
    <location>
        <position position="290"/>
    </location>
    <ligand>
        <name>spermidine</name>
        <dbReference type="ChEBI" id="CHEBI:57834"/>
    </ligand>
</feature>
<dbReference type="Proteomes" id="UP000660680">
    <property type="component" value="Unassembled WGS sequence"/>
</dbReference>
<keyword evidence="4" id="KW-0812">Transmembrane</keyword>
<dbReference type="PROSITE" id="PS01330">
    <property type="entry name" value="PABS_1"/>
    <property type="match status" value="1"/>
</dbReference>
<comment type="pathway">
    <text evidence="4">Amine and polyamine biosynthesis; spermidine biosynthesis; spermidine from putrescine: step 1/1.</text>
</comment>
<dbReference type="Pfam" id="PF01564">
    <property type="entry name" value="Spermine_synth"/>
    <property type="match status" value="1"/>
</dbReference>
<dbReference type="EMBL" id="BMRB01000001">
    <property type="protein sequence ID" value="GGS16286.1"/>
    <property type="molecule type" value="Genomic_DNA"/>
</dbReference>
<dbReference type="PANTHER" id="PTHR43317:SF1">
    <property type="entry name" value="THERMOSPERMINE SYNTHASE ACAULIS5"/>
    <property type="match status" value="1"/>
</dbReference>
<dbReference type="InterPro" id="IPR001045">
    <property type="entry name" value="Spermi_synthase"/>
</dbReference>
<organism evidence="7 8">
    <name type="scientific">Actinokineospora fastidiosa</name>
    <dbReference type="NCBI Taxonomy" id="1816"/>
    <lineage>
        <taxon>Bacteria</taxon>
        <taxon>Bacillati</taxon>
        <taxon>Actinomycetota</taxon>
        <taxon>Actinomycetes</taxon>
        <taxon>Pseudonocardiales</taxon>
        <taxon>Pseudonocardiaceae</taxon>
        <taxon>Actinokineospora</taxon>
    </lineage>
</organism>
<reference evidence="7" key="2">
    <citation type="submission" date="2020-09" db="EMBL/GenBank/DDBJ databases">
        <authorList>
            <person name="Sun Q."/>
            <person name="Ohkuma M."/>
        </authorList>
    </citation>
    <scope>NUCLEOTIDE SEQUENCE</scope>
    <source>
        <strain evidence="7">JCM 3276</strain>
    </source>
</reference>
<evidence type="ECO:0000256" key="1">
    <source>
        <dbReference type="ARBA" id="ARBA00007867"/>
    </source>
</evidence>
<reference evidence="7" key="1">
    <citation type="journal article" date="2014" name="Int. J. Syst. Evol. Microbiol.">
        <title>Complete genome sequence of Corynebacterium casei LMG S-19264T (=DSM 44701T), isolated from a smear-ripened cheese.</title>
        <authorList>
            <consortium name="US DOE Joint Genome Institute (JGI-PGF)"/>
            <person name="Walter F."/>
            <person name="Albersmeier A."/>
            <person name="Kalinowski J."/>
            <person name="Ruckert C."/>
        </authorList>
    </citation>
    <scope>NUCLEOTIDE SEQUENCE</scope>
    <source>
        <strain evidence="7">JCM 3276</strain>
    </source>
</reference>
<dbReference type="InterPro" id="IPR036259">
    <property type="entry name" value="MFS_trans_sf"/>
</dbReference>
<evidence type="ECO:0000256" key="5">
    <source>
        <dbReference type="PROSITE-ProRule" id="PRU00354"/>
    </source>
</evidence>
<feature type="domain" description="PABS" evidence="6">
    <location>
        <begin position="225"/>
        <end position="463"/>
    </location>
</feature>
<keyword evidence="4" id="KW-0472">Membrane</keyword>
<dbReference type="PANTHER" id="PTHR43317">
    <property type="entry name" value="THERMOSPERMINE SYNTHASE ACAULIS5"/>
    <property type="match status" value="1"/>
</dbReference>
<comment type="catalytic activity">
    <reaction evidence="4">
        <text>S-adenosyl 3-(methylsulfanyl)propylamine + putrescine = S-methyl-5'-thioadenosine + spermidine + H(+)</text>
        <dbReference type="Rhea" id="RHEA:12721"/>
        <dbReference type="ChEBI" id="CHEBI:15378"/>
        <dbReference type="ChEBI" id="CHEBI:17509"/>
        <dbReference type="ChEBI" id="CHEBI:57443"/>
        <dbReference type="ChEBI" id="CHEBI:57834"/>
        <dbReference type="ChEBI" id="CHEBI:326268"/>
        <dbReference type="EC" id="2.5.1.16"/>
    </reaction>
</comment>
<dbReference type="GO" id="GO:0008295">
    <property type="term" value="P:spermidine biosynthetic process"/>
    <property type="evidence" value="ECO:0007669"/>
    <property type="project" value="UniProtKB-UniRule"/>
</dbReference>
<dbReference type="AlphaFoldDB" id="A0A918L771"/>
<keyword evidence="4" id="KW-1003">Cell membrane</keyword>
<dbReference type="SUPFAM" id="SSF53335">
    <property type="entry name" value="S-adenosyl-L-methionine-dependent methyltransferases"/>
    <property type="match status" value="1"/>
</dbReference>
<feature type="transmembrane region" description="Helical" evidence="4">
    <location>
        <begin position="20"/>
        <end position="46"/>
    </location>
</feature>
<keyword evidence="8" id="KW-1185">Reference proteome</keyword>
<name>A0A918L771_9PSEU</name>
<evidence type="ECO:0000259" key="6">
    <source>
        <dbReference type="PROSITE" id="PS51006"/>
    </source>
</evidence>
<comment type="subcellular location">
    <subcellularLocation>
        <location evidence="4">Cell membrane</location>
        <topology evidence="4">Multi-pass membrane protein</topology>
    </subcellularLocation>
</comment>
<dbReference type="HAMAP" id="MF_00198">
    <property type="entry name" value="Spermidine_synth"/>
    <property type="match status" value="1"/>
</dbReference>
<dbReference type="InterPro" id="IPR029063">
    <property type="entry name" value="SAM-dependent_MTases_sf"/>
</dbReference>
<proteinExistence type="inferred from homology"/>
<feature type="transmembrane region" description="Helical" evidence="4">
    <location>
        <begin position="211"/>
        <end position="230"/>
    </location>
</feature>
<keyword evidence="4" id="KW-0745">Spermidine biosynthesis</keyword>
<gene>
    <name evidence="7" type="primary">speE1</name>
    <name evidence="4" type="synonym">speE</name>
    <name evidence="7" type="ORF">GCM10010171_05580</name>
</gene>
<comment type="caution">
    <text evidence="4">Lacks conserved residue(s) required for the propagation of feature annotation.</text>
</comment>